<evidence type="ECO:0000256" key="5">
    <source>
        <dbReference type="ARBA" id="ARBA00022989"/>
    </source>
</evidence>
<dbReference type="PROSITE" id="PS50850">
    <property type="entry name" value="MFS"/>
    <property type="match status" value="1"/>
</dbReference>
<dbReference type="GO" id="GO:0005886">
    <property type="term" value="C:plasma membrane"/>
    <property type="evidence" value="ECO:0007669"/>
    <property type="project" value="UniProtKB-SubCell"/>
</dbReference>
<feature type="transmembrane region" description="Helical" evidence="8">
    <location>
        <begin position="244"/>
        <end position="266"/>
    </location>
</feature>
<name>A0A2S6GSR4_9PSEU</name>
<feature type="transmembrane region" description="Helical" evidence="8">
    <location>
        <begin position="92"/>
        <end position="113"/>
    </location>
</feature>
<protein>
    <submittedName>
        <fullName evidence="10">Na+/melibiose symporter-like transporter</fullName>
    </submittedName>
</protein>
<evidence type="ECO:0000256" key="6">
    <source>
        <dbReference type="ARBA" id="ARBA00023136"/>
    </source>
</evidence>
<evidence type="ECO:0000256" key="8">
    <source>
        <dbReference type="SAM" id="Phobius"/>
    </source>
</evidence>
<dbReference type="Proteomes" id="UP000239203">
    <property type="component" value="Unassembled WGS sequence"/>
</dbReference>
<keyword evidence="3" id="KW-1003">Cell membrane</keyword>
<accession>A0A2S6GSR4</accession>
<dbReference type="Pfam" id="PF05977">
    <property type="entry name" value="MFS_3"/>
    <property type="match status" value="1"/>
</dbReference>
<dbReference type="Gene3D" id="1.20.1250.20">
    <property type="entry name" value="MFS general substrate transporter like domains"/>
    <property type="match status" value="1"/>
</dbReference>
<keyword evidence="2" id="KW-0813">Transport</keyword>
<feature type="transmembrane region" description="Helical" evidence="8">
    <location>
        <begin position="330"/>
        <end position="348"/>
    </location>
</feature>
<feature type="region of interest" description="Disordered" evidence="7">
    <location>
        <begin position="1"/>
        <end position="22"/>
    </location>
</feature>
<keyword evidence="5 8" id="KW-1133">Transmembrane helix</keyword>
<proteinExistence type="predicted"/>
<feature type="transmembrane region" description="Helical" evidence="8">
    <location>
        <begin position="307"/>
        <end position="324"/>
    </location>
</feature>
<keyword evidence="4 8" id="KW-0812">Transmembrane</keyword>
<feature type="transmembrane region" description="Helical" evidence="8">
    <location>
        <begin position="60"/>
        <end position="80"/>
    </location>
</feature>
<feature type="transmembrane region" description="Helical" evidence="8">
    <location>
        <begin position="164"/>
        <end position="185"/>
    </location>
</feature>
<evidence type="ECO:0000256" key="3">
    <source>
        <dbReference type="ARBA" id="ARBA00022475"/>
    </source>
</evidence>
<evidence type="ECO:0000256" key="1">
    <source>
        <dbReference type="ARBA" id="ARBA00004651"/>
    </source>
</evidence>
<evidence type="ECO:0000259" key="9">
    <source>
        <dbReference type="PROSITE" id="PS50850"/>
    </source>
</evidence>
<comment type="caution">
    <text evidence="10">The sequence shown here is derived from an EMBL/GenBank/DDBJ whole genome shotgun (WGS) entry which is preliminary data.</text>
</comment>
<feature type="transmembrane region" description="Helical" evidence="8">
    <location>
        <begin position="191"/>
        <end position="210"/>
    </location>
</feature>
<dbReference type="PANTHER" id="PTHR23513:SF6">
    <property type="entry name" value="MAJOR FACILITATOR SUPERFAMILY ASSOCIATED DOMAIN-CONTAINING PROTEIN"/>
    <property type="match status" value="1"/>
</dbReference>
<feature type="transmembrane region" description="Helical" evidence="8">
    <location>
        <begin position="394"/>
        <end position="413"/>
    </location>
</feature>
<evidence type="ECO:0000256" key="4">
    <source>
        <dbReference type="ARBA" id="ARBA00022692"/>
    </source>
</evidence>
<dbReference type="CDD" id="cd06173">
    <property type="entry name" value="MFS_MefA_like"/>
    <property type="match status" value="1"/>
</dbReference>
<evidence type="ECO:0000256" key="2">
    <source>
        <dbReference type="ARBA" id="ARBA00022448"/>
    </source>
</evidence>
<dbReference type="EMBL" id="PTIX01000005">
    <property type="protein sequence ID" value="PPK68292.1"/>
    <property type="molecule type" value="Genomic_DNA"/>
</dbReference>
<dbReference type="InterPro" id="IPR020846">
    <property type="entry name" value="MFS_dom"/>
</dbReference>
<sequence>MTMTEQVTEPATRAQPTPAADPSARNTVVLVSFTAVTNLADGVTKIALPLLATRLTSSPAAVAAVSLTLTLPWLLTALHVGVLVDRVDRRRLLWLANALRLLVLGGLLGAYAADAVTLPLLYAGGAVLGVAEVIALTSAMALTPAAVGPRWRERANAWVTGAETVCNEFCGPFVGGLLVSIGTAAALGTTAVGYAVSTVILVLLVGTFRVRRAEQPERVQDKQSVSAQIRDGLRYLWRERLLRLMALVLTVLCLCWGAWLAIMPLMATSVMRLSPGEYGVVLSALGIGGLVGAVTVTSVNRLIGRRWALFADLVGTLAMVAAPALTTNAWLIAVGAFLGGMGGTLWAVNARTIAQYLVPAELMGRYSAVARLFSWGAMPIGAGLVGVLAEWFGIQTAFLFFAIAVVAIVIPFLRTVTPEVMDRVERAKRRQLAETD</sequence>
<reference evidence="10 11" key="1">
    <citation type="submission" date="2018-02" db="EMBL/GenBank/DDBJ databases">
        <title>Genomic Encyclopedia of Archaeal and Bacterial Type Strains, Phase II (KMG-II): from individual species to whole genera.</title>
        <authorList>
            <person name="Goeker M."/>
        </authorList>
    </citation>
    <scope>NUCLEOTIDE SEQUENCE [LARGE SCALE GENOMIC DNA]</scope>
    <source>
        <strain evidence="10 11">YU 961-1</strain>
    </source>
</reference>
<dbReference type="InterPro" id="IPR010290">
    <property type="entry name" value="TM_effector"/>
</dbReference>
<keyword evidence="6 8" id="KW-0472">Membrane</keyword>
<evidence type="ECO:0000313" key="10">
    <source>
        <dbReference type="EMBL" id="PPK68292.1"/>
    </source>
</evidence>
<feature type="transmembrane region" description="Helical" evidence="8">
    <location>
        <begin position="119"/>
        <end position="143"/>
    </location>
</feature>
<dbReference type="GO" id="GO:0022857">
    <property type="term" value="F:transmembrane transporter activity"/>
    <property type="evidence" value="ECO:0007669"/>
    <property type="project" value="InterPro"/>
</dbReference>
<dbReference type="SUPFAM" id="SSF103473">
    <property type="entry name" value="MFS general substrate transporter"/>
    <property type="match status" value="1"/>
</dbReference>
<feature type="domain" description="Major facilitator superfamily (MFS) profile" evidence="9">
    <location>
        <begin position="26"/>
        <end position="419"/>
    </location>
</feature>
<gene>
    <name evidence="10" type="ORF">CLV40_10515</name>
</gene>
<dbReference type="InterPro" id="IPR036259">
    <property type="entry name" value="MFS_trans_sf"/>
</dbReference>
<comment type="subcellular location">
    <subcellularLocation>
        <location evidence="1">Cell membrane</location>
        <topology evidence="1">Multi-pass membrane protein</topology>
    </subcellularLocation>
</comment>
<evidence type="ECO:0000256" key="7">
    <source>
        <dbReference type="SAM" id="MobiDB-lite"/>
    </source>
</evidence>
<feature type="transmembrane region" description="Helical" evidence="8">
    <location>
        <begin position="278"/>
        <end position="300"/>
    </location>
</feature>
<feature type="transmembrane region" description="Helical" evidence="8">
    <location>
        <begin position="369"/>
        <end position="388"/>
    </location>
</feature>
<dbReference type="PANTHER" id="PTHR23513">
    <property type="entry name" value="INTEGRAL MEMBRANE EFFLUX PROTEIN-RELATED"/>
    <property type="match status" value="1"/>
</dbReference>
<organism evidence="10 11">
    <name type="scientific">Actinokineospora auranticolor</name>
    <dbReference type="NCBI Taxonomy" id="155976"/>
    <lineage>
        <taxon>Bacteria</taxon>
        <taxon>Bacillati</taxon>
        <taxon>Actinomycetota</taxon>
        <taxon>Actinomycetes</taxon>
        <taxon>Pseudonocardiales</taxon>
        <taxon>Pseudonocardiaceae</taxon>
        <taxon>Actinokineospora</taxon>
    </lineage>
</organism>
<evidence type="ECO:0000313" key="11">
    <source>
        <dbReference type="Proteomes" id="UP000239203"/>
    </source>
</evidence>
<keyword evidence="11" id="KW-1185">Reference proteome</keyword>
<dbReference type="AlphaFoldDB" id="A0A2S6GSR4"/>